<dbReference type="CDD" id="cd18186">
    <property type="entry name" value="BTB_POZ_ZBTB_KLHL-like"/>
    <property type="match status" value="1"/>
</dbReference>
<dbReference type="PANTHER" id="PTHR24410:SF23">
    <property type="entry name" value="BTB DOMAIN-CONTAINING PROTEIN-RELATED"/>
    <property type="match status" value="1"/>
</dbReference>
<dbReference type="Pfam" id="PF07707">
    <property type="entry name" value="BACK"/>
    <property type="match status" value="1"/>
</dbReference>
<dbReference type="InterPro" id="IPR012334">
    <property type="entry name" value="Pectin_lyas_fold"/>
</dbReference>
<dbReference type="InterPro" id="IPR011333">
    <property type="entry name" value="SKP1/BTB/POZ_sf"/>
</dbReference>
<dbReference type="Gene3D" id="3.30.710.10">
    <property type="entry name" value="Potassium Channel Kv1.1, Chain A"/>
    <property type="match status" value="1"/>
</dbReference>
<dbReference type="SMART" id="SM00225">
    <property type="entry name" value="BTB"/>
    <property type="match status" value="1"/>
</dbReference>
<dbReference type="InterPro" id="IPR011705">
    <property type="entry name" value="BACK"/>
</dbReference>
<name>A0A226EIZ4_FOLCA</name>
<dbReference type="OrthoDB" id="6419105at2759"/>
<dbReference type="AlphaFoldDB" id="A0A226EIZ4"/>
<gene>
    <name evidence="2" type="ORF">Fcan01_06432</name>
</gene>
<dbReference type="SMART" id="SM00875">
    <property type="entry name" value="BACK"/>
    <property type="match status" value="1"/>
</dbReference>
<accession>A0A226EIZ4</accession>
<dbReference type="SUPFAM" id="SSF51126">
    <property type="entry name" value="Pectin lyase-like"/>
    <property type="match status" value="1"/>
</dbReference>
<dbReference type="Gene3D" id="1.25.40.420">
    <property type="match status" value="1"/>
</dbReference>
<feature type="domain" description="BTB" evidence="1">
    <location>
        <begin position="35"/>
        <end position="113"/>
    </location>
</feature>
<dbReference type="SUPFAM" id="SSF54695">
    <property type="entry name" value="POZ domain"/>
    <property type="match status" value="1"/>
</dbReference>
<dbReference type="InterPro" id="IPR000210">
    <property type="entry name" value="BTB/POZ_dom"/>
</dbReference>
<reference evidence="2 3" key="1">
    <citation type="submission" date="2015-12" db="EMBL/GenBank/DDBJ databases">
        <title>The genome of Folsomia candida.</title>
        <authorList>
            <person name="Faddeeva A."/>
            <person name="Derks M.F."/>
            <person name="Anvar Y."/>
            <person name="Smit S."/>
            <person name="Van Straalen N."/>
            <person name="Roelofs D."/>
        </authorList>
    </citation>
    <scope>NUCLEOTIDE SEQUENCE [LARGE SCALE GENOMIC DNA]</scope>
    <source>
        <strain evidence="2 3">VU population</strain>
        <tissue evidence="2">Whole body</tissue>
    </source>
</reference>
<organism evidence="2 3">
    <name type="scientific">Folsomia candida</name>
    <name type="common">Springtail</name>
    <dbReference type="NCBI Taxonomy" id="158441"/>
    <lineage>
        <taxon>Eukaryota</taxon>
        <taxon>Metazoa</taxon>
        <taxon>Ecdysozoa</taxon>
        <taxon>Arthropoda</taxon>
        <taxon>Hexapoda</taxon>
        <taxon>Collembola</taxon>
        <taxon>Entomobryomorpha</taxon>
        <taxon>Isotomoidea</taxon>
        <taxon>Isotomidae</taxon>
        <taxon>Proisotominae</taxon>
        <taxon>Folsomia</taxon>
    </lineage>
</organism>
<dbReference type="PANTHER" id="PTHR24410">
    <property type="entry name" value="HL07962P-RELATED"/>
    <property type="match status" value="1"/>
</dbReference>
<dbReference type="InterPro" id="IPR051481">
    <property type="entry name" value="BTB-POZ/Galectin-3-binding"/>
</dbReference>
<evidence type="ECO:0000313" key="2">
    <source>
        <dbReference type="EMBL" id="OXA57602.1"/>
    </source>
</evidence>
<dbReference type="OMA" id="NIRFHHA"/>
<keyword evidence="3" id="KW-1185">Reference proteome</keyword>
<dbReference type="PROSITE" id="PS50097">
    <property type="entry name" value="BTB"/>
    <property type="match status" value="1"/>
</dbReference>
<dbReference type="Pfam" id="PF00651">
    <property type="entry name" value="BTB"/>
    <property type="match status" value="1"/>
</dbReference>
<dbReference type="EMBL" id="LNIX01000003">
    <property type="protein sequence ID" value="OXA57602.1"/>
    <property type="molecule type" value="Genomic_DNA"/>
</dbReference>
<sequence length="567" mass="62361">MSSTPPKSTKMSNELSNSFSIQSTLSSFLESGDLADVEFIVGQEKVGIKAHKIFLLMRSDVFGSMLSSRWLSDTESGDKEDTHLTRVELPHFEPAVFKTFLKYLYTDQIVVSDTIRGGDELIDLFVMADMYGIIPLQEKILTTLESSLSMNNCVNIYESTKVLNEELSRKALGFIKGNISQLLHHNVYLTTGKDGHWSPNTWTAILQSDDMVVEEVELFVAIVKWAEGDEARLERLQSTLLQLIRYPIMTSEEFAKFVVPTELLQNTAVIKMLLFYIDTKGNHTQSSCLPYTFLSRTVKVATSSTELTYFLKRSSPGDVIQLLNRPYVGSFTLPTSYVTLRGEGPESSITSGDRENPLLSLEGNRCTVSNIRFHHASTTDPRSVKPLIQVNGYHNTLSNLEANTGCYWTEISLPDGSITSNKLLKQNPCFAIALGDGDGHTISNLVCVNRGNGVNIEGKGAGHSVLGVTSIQSTDGQSRCEFGTAVSIMGGTGHTLQDISGDWYLRFGEGSETVTASGCDLLGVTLDGRGHDFVGLKAKKWVKIKGEGHSFDAACQAGRWDGRIDNN</sequence>
<comment type="caution">
    <text evidence="2">The sequence shown here is derived from an EMBL/GenBank/DDBJ whole genome shotgun (WGS) entry which is preliminary data.</text>
</comment>
<evidence type="ECO:0000259" key="1">
    <source>
        <dbReference type="PROSITE" id="PS50097"/>
    </source>
</evidence>
<evidence type="ECO:0000313" key="3">
    <source>
        <dbReference type="Proteomes" id="UP000198287"/>
    </source>
</evidence>
<proteinExistence type="predicted"/>
<dbReference type="InterPro" id="IPR011050">
    <property type="entry name" value="Pectin_lyase_fold/virulence"/>
</dbReference>
<dbReference type="Gene3D" id="2.160.20.10">
    <property type="entry name" value="Single-stranded right-handed beta-helix, Pectin lyase-like"/>
    <property type="match status" value="1"/>
</dbReference>
<dbReference type="Proteomes" id="UP000198287">
    <property type="component" value="Unassembled WGS sequence"/>
</dbReference>
<protein>
    <submittedName>
        <fullName evidence="2">BTB/POZ domain-containing protein 2</fullName>
    </submittedName>
</protein>